<protein>
    <recommendedName>
        <fullName evidence="2">Xylose isomerase-like TIM barrel domain-containing protein</fullName>
    </recommendedName>
</protein>
<evidence type="ECO:0000313" key="4">
    <source>
        <dbReference type="Proteomes" id="UP000837803"/>
    </source>
</evidence>
<dbReference type="InterPro" id="IPR036237">
    <property type="entry name" value="Xyl_isomerase-like_sf"/>
</dbReference>
<proteinExistence type="predicted"/>
<dbReference type="EMBL" id="CAKLPZ010000002">
    <property type="protein sequence ID" value="CAH1000618.1"/>
    <property type="molecule type" value="Genomic_DNA"/>
</dbReference>
<dbReference type="PANTHER" id="PTHR12110:SF41">
    <property type="entry name" value="INOSOSE DEHYDRATASE"/>
    <property type="match status" value="1"/>
</dbReference>
<evidence type="ECO:0000256" key="1">
    <source>
        <dbReference type="SAM" id="SignalP"/>
    </source>
</evidence>
<dbReference type="InterPro" id="IPR013022">
    <property type="entry name" value="Xyl_isomerase-like_TIM-brl"/>
</dbReference>
<sequence>MVLLRSLTLLLLLSLLVACGSNRTPPTSDTSPPETAAQTTASFGGLALYTLRDTLPIDPRAVLQEVADDGYAYVEAAGWNDGTFYGMSPADFKALLDEVGLTPISSHQGGATVENLDQMIADVKAAGFTYFVIPVPPMGAFSFDPKTRTLSMNQDMETVMANINMIAAKCAAAGLQCLYHNHDFEFQPGEDGIKPIDYFIENSNPDHLNFQMDLYWVTKAGADPLAYFAKAPGRWKGWHVKDMDAQGRFAPVGTGTIDFARILAAREQAGMEFYLVEQDQTFNETPMEAISISHEGLETIGFD</sequence>
<dbReference type="PANTHER" id="PTHR12110">
    <property type="entry name" value="HYDROXYPYRUVATE ISOMERASE"/>
    <property type="match status" value="1"/>
</dbReference>
<organism evidence="3 4">
    <name type="scientific">Neolewinella maritima</name>
    <dbReference type="NCBI Taxonomy" id="1383882"/>
    <lineage>
        <taxon>Bacteria</taxon>
        <taxon>Pseudomonadati</taxon>
        <taxon>Bacteroidota</taxon>
        <taxon>Saprospiria</taxon>
        <taxon>Saprospirales</taxon>
        <taxon>Lewinellaceae</taxon>
        <taxon>Neolewinella</taxon>
    </lineage>
</organism>
<feature type="chain" id="PRO_5047238664" description="Xylose isomerase-like TIM barrel domain-containing protein" evidence="1">
    <location>
        <begin position="21"/>
        <end position="303"/>
    </location>
</feature>
<feature type="signal peptide" evidence="1">
    <location>
        <begin position="1"/>
        <end position="20"/>
    </location>
</feature>
<dbReference type="Pfam" id="PF01261">
    <property type="entry name" value="AP_endonuc_2"/>
    <property type="match status" value="1"/>
</dbReference>
<keyword evidence="4" id="KW-1185">Reference proteome</keyword>
<accession>A0ABN8F6L1</accession>
<evidence type="ECO:0000259" key="2">
    <source>
        <dbReference type="Pfam" id="PF01261"/>
    </source>
</evidence>
<dbReference type="SUPFAM" id="SSF51658">
    <property type="entry name" value="Xylose isomerase-like"/>
    <property type="match status" value="1"/>
</dbReference>
<evidence type="ECO:0000313" key="3">
    <source>
        <dbReference type="EMBL" id="CAH1000618.1"/>
    </source>
</evidence>
<dbReference type="Proteomes" id="UP000837803">
    <property type="component" value="Unassembled WGS sequence"/>
</dbReference>
<dbReference type="Gene3D" id="3.20.20.150">
    <property type="entry name" value="Divalent-metal-dependent TIM barrel enzymes"/>
    <property type="match status" value="1"/>
</dbReference>
<keyword evidence="1" id="KW-0732">Signal</keyword>
<name>A0ABN8F6L1_9BACT</name>
<feature type="domain" description="Xylose isomerase-like TIM barrel" evidence="2">
    <location>
        <begin position="63"/>
        <end position="270"/>
    </location>
</feature>
<gene>
    <name evidence="3" type="ORF">LEM8419_01752</name>
</gene>
<comment type="caution">
    <text evidence="3">The sequence shown here is derived from an EMBL/GenBank/DDBJ whole genome shotgun (WGS) entry which is preliminary data.</text>
</comment>
<reference evidence="3" key="1">
    <citation type="submission" date="2021-12" db="EMBL/GenBank/DDBJ databases">
        <authorList>
            <person name="Rodrigo-Torres L."/>
            <person name="Arahal R. D."/>
            <person name="Lucena T."/>
        </authorList>
    </citation>
    <scope>NUCLEOTIDE SEQUENCE</scope>
    <source>
        <strain evidence="3">CECT 8419</strain>
    </source>
</reference>
<dbReference type="PROSITE" id="PS51257">
    <property type="entry name" value="PROKAR_LIPOPROTEIN"/>
    <property type="match status" value="1"/>
</dbReference>
<dbReference type="RefSeq" id="WP_238750655.1">
    <property type="nucleotide sequence ID" value="NZ_CAKLPZ010000002.1"/>
</dbReference>
<dbReference type="InterPro" id="IPR050312">
    <property type="entry name" value="IolE/XylAMocC-like"/>
</dbReference>